<protein>
    <submittedName>
        <fullName evidence="5">AraC family transcriptional regulator</fullName>
    </submittedName>
</protein>
<dbReference type="Proteomes" id="UP001378188">
    <property type="component" value="Unassembled WGS sequence"/>
</dbReference>
<evidence type="ECO:0000313" key="5">
    <source>
        <dbReference type="EMBL" id="MEJ8571836.1"/>
    </source>
</evidence>
<dbReference type="EMBL" id="JAZHOF010000004">
    <property type="protein sequence ID" value="MEJ8571836.1"/>
    <property type="molecule type" value="Genomic_DNA"/>
</dbReference>
<dbReference type="RefSeq" id="WP_378759541.1">
    <property type="nucleotide sequence ID" value="NZ_JBHRTC010000034.1"/>
</dbReference>
<dbReference type="InterPro" id="IPR009057">
    <property type="entry name" value="Homeodomain-like_sf"/>
</dbReference>
<dbReference type="SMART" id="SM00342">
    <property type="entry name" value="HTH_ARAC"/>
    <property type="match status" value="1"/>
</dbReference>
<name>A0AAW9RWB5_9HYPH</name>
<dbReference type="InterPro" id="IPR050204">
    <property type="entry name" value="AraC_XylS_family_regulators"/>
</dbReference>
<dbReference type="InterPro" id="IPR037923">
    <property type="entry name" value="HTH-like"/>
</dbReference>
<dbReference type="SUPFAM" id="SSF46689">
    <property type="entry name" value="Homeodomain-like"/>
    <property type="match status" value="2"/>
</dbReference>
<proteinExistence type="predicted"/>
<keyword evidence="2" id="KW-0238">DNA-binding</keyword>
<sequence length="292" mass="31684">MTDQMQALAETGLGADDRARFWRAERYGGLECLAARFVSHRYAPHTHDTYVVGAIVAGCETFMLCGERCYAVPGDLCFVHPGDVHDGEPHGGHYAYRMSYPDAGLMRDIASGLTGRRETEMPYFPEKIVRDPDGAARFVDAHCALGSADTLAADERFVAALTVILQRHARLGAPARLGTEPGPVSRAVDYLDGHYADDVDLATLAGVAGLSRFHLIRAFRKETGLTPHAWLTDRRIRAARPLLTAGRTPGEVALECGFADQSHLTRAFKARVGVTPGRFRDASLGIAGRHAA</sequence>
<dbReference type="PANTHER" id="PTHR46796">
    <property type="entry name" value="HTH-TYPE TRANSCRIPTIONAL ACTIVATOR RHAS-RELATED"/>
    <property type="match status" value="1"/>
</dbReference>
<dbReference type="GO" id="GO:0043565">
    <property type="term" value="F:sequence-specific DNA binding"/>
    <property type="evidence" value="ECO:0007669"/>
    <property type="project" value="InterPro"/>
</dbReference>
<dbReference type="GO" id="GO:0003700">
    <property type="term" value="F:DNA-binding transcription factor activity"/>
    <property type="evidence" value="ECO:0007669"/>
    <property type="project" value="InterPro"/>
</dbReference>
<feature type="domain" description="HTH araC/xylS-type" evidence="4">
    <location>
        <begin position="185"/>
        <end position="282"/>
    </location>
</feature>
<comment type="caution">
    <text evidence="5">The sequence shown here is derived from an EMBL/GenBank/DDBJ whole genome shotgun (WGS) entry which is preliminary data.</text>
</comment>
<evidence type="ECO:0000256" key="3">
    <source>
        <dbReference type="ARBA" id="ARBA00023163"/>
    </source>
</evidence>
<keyword evidence="3" id="KW-0804">Transcription</keyword>
<dbReference type="Pfam" id="PF12833">
    <property type="entry name" value="HTH_18"/>
    <property type="match status" value="1"/>
</dbReference>
<evidence type="ECO:0000259" key="4">
    <source>
        <dbReference type="PROSITE" id="PS01124"/>
    </source>
</evidence>
<evidence type="ECO:0000256" key="1">
    <source>
        <dbReference type="ARBA" id="ARBA00023015"/>
    </source>
</evidence>
<gene>
    <name evidence="5" type="ORF">V3328_10155</name>
</gene>
<dbReference type="InterPro" id="IPR018060">
    <property type="entry name" value="HTH_AraC"/>
</dbReference>
<keyword evidence="1" id="KW-0805">Transcription regulation</keyword>
<evidence type="ECO:0000256" key="2">
    <source>
        <dbReference type="ARBA" id="ARBA00023125"/>
    </source>
</evidence>
<dbReference type="Pfam" id="PF02311">
    <property type="entry name" value="AraC_binding"/>
    <property type="match status" value="1"/>
</dbReference>
<organism evidence="5 6">
    <name type="scientific">Microbaculum marinum</name>
    <dbReference type="NCBI Taxonomy" id="1764581"/>
    <lineage>
        <taxon>Bacteria</taxon>
        <taxon>Pseudomonadati</taxon>
        <taxon>Pseudomonadota</taxon>
        <taxon>Alphaproteobacteria</taxon>
        <taxon>Hyphomicrobiales</taxon>
        <taxon>Tepidamorphaceae</taxon>
        <taxon>Microbaculum</taxon>
    </lineage>
</organism>
<evidence type="ECO:0000313" key="6">
    <source>
        <dbReference type="Proteomes" id="UP001378188"/>
    </source>
</evidence>
<keyword evidence="6" id="KW-1185">Reference proteome</keyword>
<dbReference type="AlphaFoldDB" id="A0AAW9RWB5"/>
<dbReference type="PROSITE" id="PS01124">
    <property type="entry name" value="HTH_ARAC_FAMILY_2"/>
    <property type="match status" value="1"/>
</dbReference>
<dbReference type="SUPFAM" id="SSF51215">
    <property type="entry name" value="Regulatory protein AraC"/>
    <property type="match status" value="1"/>
</dbReference>
<dbReference type="InterPro" id="IPR003313">
    <property type="entry name" value="AraC-bd"/>
</dbReference>
<reference evidence="5 6" key="1">
    <citation type="submission" date="2024-02" db="EMBL/GenBank/DDBJ databases">
        <title>Genome analysis and characterization of Microbaculum marinisediminis sp. nov., isolated from marine sediment.</title>
        <authorList>
            <person name="Du Z.-J."/>
            <person name="Ye Y.-Q."/>
            <person name="Zhang Z.-R."/>
            <person name="Yuan S.-M."/>
            <person name="Zhang X.-Y."/>
        </authorList>
    </citation>
    <scope>NUCLEOTIDE SEQUENCE [LARGE SCALE GENOMIC DNA]</scope>
    <source>
        <strain evidence="5 6">SDUM1044001</strain>
    </source>
</reference>
<dbReference type="Gene3D" id="1.10.10.60">
    <property type="entry name" value="Homeodomain-like"/>
    <property type="match status" value="2"/>
</dbReference>
<dbReference type="PANTHER" id="PTHR46796:SF2">
    <property type="entry name" value="TRANSCRIPTIONAL REGULATORY PROTEIN"/>
    <property type="match status" value="1"/>
</dbReference>
<accession>A0AAW9RWB5</accession>